<evidence type="ECO:0000313" key="7">
    <source>
        <dbReference type="EMBL" id="VFK08280.1"/>
    </source>
</evidence>
<evidence type="ECO:0000313" key="5">
    <source>
        <dbReference type="EMBL" id="VFJ49015.1"/>
    </source>
</evidence>
<dbReference type="InterPro" id="IPR015943">
    <property type="entry name" value="WD40/YVTN_repeat-like_dom_sf"/>
</dbReference>
<feature type="repeat" description="WD" evidence="3">
    <location>
        <begin position="1120"/>
        <end position="1154"/>
    </location>
</feature>
<dbReference type="PANTHER" id="PTHR22847:SF637">
    <property type="entry name" value="WD REPEAT DOMAIN 5B"/>
    <property type="match status" value="1"/>
</dbReference>
<organism evidence="6">
    <name type="scientific">Candidatus Kentrum sp. FM</name>
    <dbReference type="NCBI Taxonomy" id="2126340"/>
    <lineage>
        <taxon>Bacteria</taxon>
        <taxon>Pseudomonadati</taxon>
        <taxon>Pseudomonadota</taxon>
        <taxon>Gammaproteobacteria</taxon>
        <taxon>Candidatus Kentrum</taxon>
    </lineage>
</organism>
<feature type="compositionally biased region" description="Pro residues" evidence="4">
    <location>
        <begin position="35"/>
        <end position="46"/>
    </location>
</feature>
<dbReference type="InterPro" id="IPR020472">
    <property type="entry name" value="WD40_PAC1"/>
</dbReference>
<feature type="repeat" description="WD" evidence="3">
    <location>
        <begin position="900"/>
        <end position="941"/>
    </location>
</feature>
<dbReference type="Gene3D" id="2.130.10.10">
    <property type="entry name" value="YVTN repeat-like/Quinoprotein amine dehydrogenase"/>
    <property type="match status" value="4"/>
</dbReference>
<proteinExistence type="predicted"/>
<dbReference type="PROSITE" id="PS00678">
    <property type="entry name" value="WD_REPEATS_1"/>
    <property type="match status" value="4"/>
</dbReference>
<evidence type="ECO:0000313" key="6">
    <source>
        <dbReference type="EMBL" id="VFJ49386.1"/>
    </source>
</evidence>
<evidence type="ECO:0000256" key="1">
    <source>
        <dbReference type="ARBA" id="ARBA00022574"/>
    </source>
</evidence>
<feature type="repeat" description="WD" evidence="3">
    <location>
        <begin position="984"/>
        <end position="1025"/>
    </location>
</feature>
<accession>A0A450SAZ9</accession>
<dbReference type="EMBL" id="CAADEZ010000065">
    <property type="protein sequence ID" value="VFJ49015.1"/>
    <property type="molecule type" value="Genomic_DNA"/>
</dbReference>
<evidence type="ECO:0000256" key="2">
    <source>
        <dbReference type="ARBA" id="ARBA00022737"/>
    </source>
</evidence>
<dbReference type="Pfam" id="PF00400">
    <property type="entry name" value="WD40"/>
    <property type="match status" value="7"/>
</dbReference>
<dbReference type="InterPro" id="IPR001680">
    <property type="entry name" value="WD40_rpt"/>
</dbReference>
<evidence type="ECO:0000256" key="3">
    <source>
        <dbReference type="PROSITE-ProRule" id="PRU00221"/>
    </source>
</evidence>
<feature type="repeat" description="WD" evidence="3">
    <location>
        <begin position="1026"/>
        <end position="1067"/>
    </location>
</feature>
<dbReference type="CDD" id="cd00200">
    <property type="entry name" value="WD40"/>
    <property type="match status" value="1"/>
</dbReference>
<protein>
    <submittedName>
        <fullName evidence="6">WD domain-containing protein, G-beta repeat-containing protein</fullName>
    </submittedName>
</protein>
<dbReference type="PANTHER" id="PTHR22847">
    <property type="entry name" value="WD40 REPEAT PROTEIN"/>
    <property type="match status" value="1"/>
</dbReference>
<dbReference type="SMART" id="SM00320">
    <property type="entry name" value="WD40"/>
    <property type="match status" value="7"/>
</dbReference>
<sequence length="1154" mass="126856">MGLLLIIGLGLGLAWQYWPQPRDKSGPETRQITEPTPPTPEPPPVQPQERPNTRRYRDVPYVADIRSVPLPQSLPGWQRYATLSGGILLLFLGYLGYLYFNRRIRRPDPPDWDREGPWRFSLAGVGGEPAPILDRDTLGEAADAVSYFESARPARTLDVPATLRATLAAGGLPVLRFHKARRIRTVLILRDAHAEGGFDAGWNRAAQELAAGIERHGVPVIQGIFRGAPERFRTTDGNVQYLEDLEDERGAFIVLIFSDARRIEPSHIWRDLRQWPQCAWLDYREPALWRADHPAHRYGLPLYSADGPGIRAALGRFLSERGADSPYVSIPCATDARKYQTGEPTAAGLDLSLAPSLALSLAFSLGDALAWAEACAVLQPVSLGLADGLRRRFHPHLPATRLSRLLALPGTHRTMEGIVFSPAVRRVLKQGFVTRRSPEEQRAVLGFLIDAIDEACPVETPLGVEFRPSASRVEFRASRSFHPTPMGFRSSASRVEFRASRSFHPTPVEFRSSAFHPTPVGWNEAEGRNSTREEATREAEAPNSTPDAPSLAYLDWQSRRALLRLELGEAVPELAGLAQTPLKSALTARLAGFGGAGEADKIPLATPPHPDARPLLAGLPENPLDQPTQQPVRRFQPLHPWQRLLAGSLATLLLVAVGLTAWEANQPQPAPPPNWRVTGTDALALLRPSSRQEMPGPSARDGNNKRGQVSELADSIRLEPDTGYTLRLYGGGYWQDEELRVAEGQQLQLTLARKAFEPPSYTLTIQPTPTDAEVRFQDGERVYRPGMRLAAGRYEMAVSKSGFEDWREELVLEKDTVLAVALRAIPETEPVAVAPSAQSMDYAKWGPLWKIQGHAESVWPWGQPRAQFSPDGRTLLSTNATRDGLFKLWDVRTGEAIRTFEGHSDRVRSVAFSPDGRSILSGSDDNTLKLWDAASGRAIRSFQGHSGAVFSVAFSPDGRSVLSGSRDKTLKLWDAASGREIRTFQGHSGWVTSVAFSPDGRSVLSGSYDNTLKRWDAASGRAIRTFRGHSDWVRSVAFSPDGQSILSGSDDNTLKLWDVASGPKKEDQSIRTLKGHSSAVMSVVFAPDGRSILSGSWDNTLKLWDVASGPKKEDQSIRTLKGHSTYVRSVTFSPDGRRAASGDAGGVLILWGEE</sequence>
<keyword evidence="2" id="KW-0677">Repeat</keyword>
<feature type="compositionally biased region" description="Basic and acidic residues" evidence="4">
    <location>
        <begin position="525"/>
        <end position="540"/>
    </location>
</feature>
<feature type="region of interest" description="Disordered" evidence="4">
    <location>
        <begin position="22"/>
        <end position="56"/>
    </location>
</feature>
<keyword evidence="1 3" id="KW-0853">WD repeat</keyword>
<dbReference type="InterPro" id="IPR019775">
    <property type="entry name" value="WD40_repeat_CS"/>
</dbReference>
<dbReference type="InterPro" id="IPR036322">
    <property type="entry name" value="WD40_repeat_dom_sf"/>
</dbReference>
<feature type="repeat" description="WD" evidence="3">
    <location>
        <begin position="942"/>
        <end position="983"/>
    </location>
</feature>
<dbReference type="EMBL" id="CAADFL010000064">
    <property type="protein sequence ID" value="VFK08280.1"/>
    <property type="molecule type" value="Genomic_DNA"/>
</dbReference>
<feature type="region of interest" description="Disordered" evidence="4">
    <location>
        <begin position="514"/>
        <end position="551"/>
    </location>
</feature>
<dbReference type="SUPFAM" id="SSF50978">
    <property type="entry name" value="WD40 repeat-like"/>
    <property type="match status" value="1"/>
</dbReference>
<evidence type="ECO:0000256" key="4">
    <source>
        <dbReference type="SAM" id="MobiDB-lite"/>
    </source>
</evidence>
<reference evidence="6" key="1">
    <citation type="submission" date="2019-02" db="EMBL/GenBank/DDBJ databases">
        <authorList>
            <person name="Gruber-Vodicka R. H."/>
            <person name="Seah K. B. B."/>
        </authorList>
    </citation>
    <scope>NUCLEOTIDE SEQUENCE</scope>
    <source>
        <strain evidence="5">BECK_BZ163</strain>
        <strain evidence="7">BECK_BZ164</strain>
        <strain evidence="6">BECK_BZ165</strain>
    </source>
</reference>
<name>A0A450SAZ9_9GAMM</name>
<dbReference type="PROSITE" id="PS50082">
    <property type="entry name" value="WD_REPEATS_2"/>
    <property type="match status" value="6"/>
</dbReference>
<dbReference type="AlphaFoldDB" id="A0A450SAZ9"/>
<dbReference type="EMBL" id="CAADFA010000070">
    <property type="protein sequence ID" value="VFJ49386.1"/>
    <property type="molecule type" value="Genomic_DNA"/>
</dbReference>
<gene>
    <name evidence="5" type="ORF">BECKFM1743A_GA0114220_1006511</name>
    <name evidence="7" type="ORF">BECKFM1743B_GA0114221_1006411</name>
    <name evidence="6" type="ORF">BECKFM1743C_GA0114222_1007011</name>
</gene>
<feature type="region of interest" description="Disordered" evidence="4">
    <location>
        <begin position="687"/>
        <end position="711"/>
    </location>
</feature>
<dbReference type="PROSITE" id="PS50294">
    <property type="entry name" value="WD_REPEATS_REGION"/>
    <property type="match status" value="6"/>
</dbReference>
<dbReference type="PRINTS" id="PR00320">
    <property type="entry name" value="GPROTEINBRPT"/>
</dbReference>
<feature type="repeat" description="WD" evidence="3">
    <location>
        <begin position="1073"/>
        <end position="1114"/>
    </location>
</feature>